<name>A0A0F8BML5_METMZ</name>
<dbReference type="EMBL" id="JJOS01000046">
    <property type="protein sequence ID" value="KKG03676.1"/>
    <property type="molecule type" value="Genomic_DNA"/>
</dbReference>
<dbReference type="InterPro" id="IPR000182">
    <property type="entry name" value="GNAT_dom"/>
</dbReference>
<organism evidence="2 7">
    <name type="scientific">Methanosarcina mazei</name>
    <name type="common">Methanosarcina frisia</name>
    <dbReference type="NCBI Taxonomy" id="2209"/>
    <lineage>
        <taxon>Archaea</taxon>
        <taxon>Methanobacteriati</taxon>
        <taxon>Methanobacteriota</taxon>
        <taxon>Stenosarchaea group</taxon>
        <taxon>Methanomicrobia</taxon>
        <taxon>Methanosarcinales</taxon>
        <taxon>Methanosarcinaceae</taxon>
        <taxon>Methanosarcina</taxon>
    </lineage>
</organism>
<dbReference type="EMBL" id="JJPO01000142">
    <property type="protein sequence ID" value="KKG69937.1"/>
    <property type="molecule type" value="Genomic_DNA"/>
</dbReference>
<dbReference type="Proteomes" id="UP000034578">
    <property type="component" value="Unassembled WGS sequence"/>
</dbReference>
<dbReference type="Proteomes" id="UP000034001">
    <property type="component" value="Unassembled WGS sequence"/>
</dbReference>
<dbReference type="InterPro" id="IPR016181">
    <property type="entry name" value="Acyl_CoA_acyltransferase"/>
</dbReference>
<dbReference type="AlphaFoldDB" id="A0A0F8BML5"/>
<dbReference type="Gene3D" id="3.40.630.30">
    <property type="match status" value="1"/>
</dbReference>
<evidence type="ECO:0000313" key="2">
    <source>
        <dbReference type="EMBL" id="KKG03676.1"/>
    </source>
</evidence>
<gene>
    <name evidence="2" type="ORF">DU47_16550</name>
    <name evidence="3" type="ORF">DU63_13045</name>
    <name evidence="4" type="ORF">DU80_15330</name>
</gene>
<comment type="caution">
    <text evidence="2">The sequence shown here is derived from an EMBL/GenBank/DDBJ whole genome shotgun (WGS) entry which is preliminary data.</text>
</comment>
<evidence type="ECO:0000313" key="6">
    <source>
        <dbReference type="Proteomes" id="UP000034152"/>
    </source>
</evidence>
<dbReference type="GO" id="GO:0016747">
    <property type="term" value="F:acyltransferase activity, transferring groups other than amino-acyl groups"/>
    <property type="evidence" value="ECO:0007669"/>
    <property type="project" value="InterPro"/>
</dbReference>
<proteinExistence type="predicted"/>
<dbReference type="RefSeq" id="WP_048048079.1">
    <property type="nucleotide sequence ID" value="NZ_JJOS01000046.1"/>
</dbReference>
<evidence type="ECO:0000313" key="3">
    <source>
        <dbReference type="EMBL" id="KKG69937.1"/>
    </source>
</evidence>
<dbReference type="Pfam" id="PF13508">
    <property type="entry name" value="Acetyltransf_7"/>
    <property type="match status" value="1"/>
</dbReference>
<dbReference type="SUPFAM" id="SSF55729">
    <property type="entry name" value="Acyl-CoA N-acyltransferases (Nat)"/>
    <property type="match status" value="1"/>
</dbReference>
<evidence type="ECO:0000313" key="4">
    <source>
        <dbReference type="EMBL" id="KKH90021.1"/>
    </source>
</evidence>
<accession>A0A0F8BML5</accession>
<feature type="domain" description="N-acetyltransferase" evidence="1">
    <location>
        <begin position="3"/>
        <end position="158"/>
    </location>
</feature>
<dbReference type="Proteomes" id="UP000034152">
    <property type="component" value="Unassembled WGS sequence"/>
</dbReference>
<evidence type="ECO:0000259" key="1">
    <source>
        <dbReference type="PROSITE" id="PS51186"/>
    </source>
</evidence>
<evidence type="ECO:0000313" key="7">
    <source>
        <dbReference type="Proteomes" id="UP000034578"/>
    </source>
</evidence>
<dbReference type="EMBL" id="JJQU01000029">
    <property type="protein sequence ID" value="KKH90021.1"/>
    <property type="molecule type" value="Genomic_DNA"/>
</dbReference>
<dbReference type="CDD" id="cd04301">
    <property type="entry name" value="NAT_SF"/>
    <property type="match status" value="1"/>
</dbReference>
<protein>
    <submittedName>
        <fullName evidence="2">Acetyltransferase</fullName>
    </submittedName>
</protein>
<keyword evidence="7" id="KW-1185">Reference proteome</keyword>
<sequence length="203" mass="23899">MNISIRLEEEKDFKIVEYMTREAFWDLYKPGCDEHLVLHKIRKVPVFVKELDFVACDEDTIVGNIIYSRAKVLNEENKEFEVLCMGPLTVLPSYHKQGIGSLLMNYSIEKARQLGYKGIIIFGNPDYYHRFGFVNAKEYDIRTSWGDNFDAFMALELYDGSLRGISGKFYEDEVFKIENEELEDFEKQFPYKEKHITDTQLKL</sequence>
<keyword evidence="2" id="KW-0808">Transferase</keyword>
<evidence type="ECO:0000313" key="5">
    <source>
        <dbReference type="Proteomes" id="UP000034001"/>
    </source>
</evidence>
<reference evidence="5 6" key="1">
    <citation type="journal article" date="2015" name="ISME J.">
        <title>Genomic and phenotypic differentiation among Methanosarcina mazei populations from Columbia River sediment.</title>
        <authorList>
            <person name="Youngblut N.D."/>
            <person name="Wirth J.S."/>
            <person name="Henriksen J.R."/>
            <person name="Smith M."/>
            <person name="Simon H."/>
            <person name="Metcalf W.W."/>
            <person name="Whitaker R.J."/>
        </authorList>
    </citation>
    <scope>NUCLEOTIDE SEQUENCE [LARGE SCALE GENOMIC DNA]</scope>
    <source>
        <strain evidence="4 6">1.H.M.2.1</strain>
        <strain evidence="2 7">2.F.A.2.4</strain>
        <strain evidence="3 5">3.H.A.2.1</strain>
    </source>
</reference>
<dbReference type="PROSITE" id="PS51186">
    <property type="entry name" value="GNAT"/>
    <property type="match status" value="1"/>
</dbReference>
<dbReference type="PATRIC" id="fig|2209.43.peg.2859"/>